<name>A0ACB8VU16_9TELE</name>
<proteinExistence type="predicted"/>
<evidence type="ECO:0000313" key="1">
    <source>
        <dbReference type="EMBL" id="KAI3359073.1"/>
    </source>
</evidence>
<dbReference type="EMBL" id="CM041547">
    <property type="protein sequence ID" value="KAI3359073.1"/>
    <property type="molecule type" value="Genomic_DNA"/>
</dbReference>
<comment type="caution">
    <text evidence="1">The sequence shown here is derived from an EMBL/GenBank/DDBJ whole genome shotgun (WGS) entry which is preliminary data.</text>
</comment>
<organism evidence="1 2">
    <name type="scientific">Scortum barcoo</name>
    <name type="common">barcoo grunter</name>
    <dbReference type="NCBI Taxonomy" id="214431"/>
    <lineage>
        <taxon>Eukaryota</taxon>
        <taxon>Metazoa</taxon>
        <taxon>Chordata</taxon>
        <taxon>Craniata</taxon>
        <taxon>Vertebrata</taxon>
        <taxon>Euteleostomi</taxon>
        <taxon>Actinopterygii</taxon>
        <taxon>Neopterygii</taxon>
        <taxon>Teleostei</taxon>
        <taxon>Neoteleostei</taxon>
        <taxon>Acanthomorphata</taxon>
        <taxon>Eupercaria</taxon>
        <taxon>Centrarchiformes</taxon>
        <taxon>Terapontoidei</taxon>
        <taxon>Terapontidae</taxon>
        <taxon>Scortum</taxon>
    </lineage>
</organism>
<sequence>MICLFMITTSAGWDGLLSPIMNTPPDCDPDIENPGSTVRGNCGSSAIGIVFFTTYIIMSFLVVVNMYIAIILENFNVATEESADPLCEDDFEMFYETWEKFDPDASQFIQYSKLSDFCDTLKEPLRISKPNTIKLIHMDLPLVPGDKIHCLDILLALTAQVLGDSGEMDALKASMEEKFMANNPSKVSYEPISSTQQRKQEEVAATVIQRAYRKHLLQRTVKLASYKYREKTEGRRCNELSPETEGLLFKRISQLYGDGEDTEEPVPYLSGVSGEVPPNRVELQSEFLHAALPFNAPDFLREVNLRESIV</sequence>
<protein>
    <submittedName>
        <fullName evidence="1">Uncharacterized protein</fullName>
    </submittedName>
</protein>
<dbReference type="Proteomes" id="UP000831701">
    <property type="component" value="Chromosome 17"/>
</dbReference>
<evidence type="ECO:0000313" key="2">
    <source>
        <dbReference type="Proteomes" id="UP000831701"/>
    </source>
</evidence>
<accession>A0ACB8VU16</accession>
<reference evidence="1" key="1">
    <citation type="submission" date="2022-04" db="EMBL/GenBank/DDBJ databases">
        <title>Jade perch genome.</title>
        <authorList>
            <person name="Chao B."/>
        </authorList>
    </citation>
    <scope>NUCLEOTIDE SEQUENCE</scope>
    <source>
        <strain evidence="1">CB-2022</strain>
    </source>
</reference>
<keyword evidence="2" id="KW-1185">Reference proteome</keyword>
<gene>
    <name evidence="1" type="ORF">L3Q82_002563</name>
</gene>